<evidence type="ECO:0000256" key="1">
    <source>
        <dbReference type="SAM" id="Coils"/>
    </source>
</evidence>
<dbReference type="EMBL" id="CP039346">
    <property type="protein sequence ID" value="QCD81642.1"/>
    <property type="molecule type" value="Genomic_DNA"/>
</dbReference>
<protein>
    <submittedName>
        <fullName evidence="3">Uncharacterized protein</fullName>
    </submittedName>
</protein>
<feature type="region of interest" description="Disordered" evidence="2">
    <location>
        <begin position="118"/>
        <end position="180"/>
    </location>
</feature>
<feature type="compositionally biased region" description="Polar residues" evidence="2">
    <location>
        <begin position="168"/>
        <end position="180"/>
    </location>
</feature>
<accession>A0A4D6KW19</accession>
<gene>
    <name evidence="3" type="ORF">DEO72_LG2g1972</name>
</gene>
<evidence type="ECO:0000313" key="3">
    <source>
        <dbReference type="EMBL" id="QCD81642.1"/>
    </source>
</evidence>
<evidence type="ECO:0000256" key="2">
    <source>
        <dbReference type="SAM" id="MobiDB-lite"/>
    </source>
</evidence>
<keyword evidence="1" id="KW-0175">Coiled coil</keyword>
<proteinExistence type="predicted"/>
<reference evidence="3 4" key="1">
    <citation type="submission" date="2019-04" db="EMBL/GenBank/DDBJ databases">
        <title>An improved genome assembly and genetic linkage map for asparagus bean, Vigna unguiculata ssp. sesquipedialis.</title>
        <authorList>
            <person name="Xia Q."/>
            <person name="Zhang R."/>
            <person name="Dong Y."/>
        </authorList>
    </citation>
    <scope>NUCLEOTIDE SEQUENCE [LARGE SCALE GENOMIC DNA]</scope>
    <source>
        <tissue evidence="3">Leaf</tissue>
    </source>
</reference>
<organism evidence="3 4">
    <name type="scientific">Vigna unguiculata</name>
    <name type="common">Cowpea</name>
    <dbReference type="NCBI Taxonomy" id="3917"/>
    <lineage>
        <taxon>Eukaryota</taxon>
        <taxon>Viridiplantae</taxon>
        <taxon>Streptophyta</taxon>
        <taxon>Embryophyta</taxon>
        <taxon>Tracheophyta</taxon>
        <taxon>Spermatophyta</taxon>
        <taxon>Magnoliopsida</taxon>
        <taxon>eudicotyledons</taxon>
        <taxon>Gunneridae</taxon>
        <taxon>Pentapetalae</taxon>
        <taxon>rosids</taxon>
        <taxon>fabids</taxon>
        <taxon>Fabales</taxon>
        <taxon>Fabaceae</taxon>
        <taxon>Papilionoideae</taxon>
        <taxon>50 kb inversion clade</taxon>
        <taxon>NPAAA clade</taxon>
        <taxon>indigoferoid/millettioid clade</taxon>
        <taxon>Phaseoleae</taxon>
        <taxon>Vigna</taxon>
    </lineage>
</organism>
<name>A0A4D6KW19_VIGUN</name>
<feature type="coiled-coil region" evidence="1">
    <location>
        <begin position="279"/>
        <end position="313"/>
    </location>
</feature>
<evidence type="ECO:0000313" key="4">
    <source>
        <dbReference type="Proteomes" id="UP000501690"/>
    </source>
</evidence>
<dbReference type="AlphaFoldDB" id="A0A4D6KW19"/>
<sequence length="371" mass="41586">MPTSHALGLTPTPPNTISTLGTIPRQHLLLLLSILNRLPLVQDIALQIVHDLGFKTKRAEFVLSPLSFTTSRKFIITSYSYASTRNLSAITSCIRAPTCKPSNDSLMAMSHEDMLKRARQLKRQKTSTPGASPLAPPPPRIELNEETSEPDLEALTRRSRARGKRIVESTSQHSTSQTPIASLHATEDTELSFWHPQFLHSQHSRKHNYLRHDVNLLRSQDLQTLHENLLADLHKAEASNIMLMDQFNLQSTQKSLDLEQKDRALALSKTETSRLTNEVAELTTQAKKSDELLADLQNQLKALEAEKESWALKEKDFLHNSELLKDQIGSSLNMGFQLALEQVRALYPDADLSPVDISKTVVDGQLVDIDD</sequence>
<dbReference type="Proteomes" id="UP000501690">
    <property type="component" value="Linkage Group LG2"/>
</dbReference>
<keyword evidence="4" id="KW-1185">Reference proteome</keyword>